<reference evidence="3" key="1">
    <citation type="submission" date="2021-10" db="EMBL/GenBank/DDBJ databases">
        <title>De novo Genome Assembly of Clathrus columnatus (Basidiomycota, Fungi) Using Illumina and Nanopore Sequence Data.</title>
        <authorList>
            <person name="Ogiso-Tanaka E."/>
            <person name="Itagaki H."/>
            <person name="Hosoya T."/>
            <person name="Hosaka K."/>
        </authorList>
    </citation>
    <scope>NUCLEOTIDE SEQUENCE</scope>
    <source>
        <strain evidence="3">MO-923</strain>
    </source>
</reference>
<dbReference type="AlphaFoldDB" id="A0AAV5AQJ6"/>
<sequence length="535" mass="60710">MADSQGPRTRKHEGIRAIKANAVPGFIHVHSPISIRHSREIIQTLLERGSSQGSENGSFLYVYLDGIQCFSSRLFYYRILEILLNQCNSNSEHEGPIPLEDLKQYTFDLSNFIRALRLISHKCNASIIIVIERVEKFKESLPELWTPLSRLNELARIPLSVITISRASWFELRPLDGSAIDPLLINVNPYNKQDSQTYLINLFPSRLDSTLSPYNPSFKPLYSHFIATLINICTVFLVDEIELGYIASACWPIFVQPILNQWRLQMEQSDNPQLTLPDEDARIRLTKYFSPLISHALEMLYPRTQHITEFVRENKLPEDIYLSDILQTSSIFQIKNKDISTSHSRTHGGRDVPVPPHIQALTTIAKYILVAAFLASHNPPKSDLKLFGRSSNEKGRRKKGGGTVKSRAVSRGKAKVPQRLLGPITFPLDRLVAIVGSIMEEYYEEQKNTESVQSDDENGDDDVNAKDIEMVVRKVQVLATITELVNQGLLDRIASEKAELDTMTYKCTINQTCAFALARELGIESLKDYMYDAEE</sequence>
<feature type="region of interest" description="Disordered" evidence="1">
    <location>
        <begin position="384"/>
        <end position="409"/>
    </location>
</feature>
<comment type="caution">
    <text evidence="3">The sequence shown here is derived from an EMBL/GenBank/DDBJ whole genome shotgun (WGS) entry which is preliminary data.</text>
</comment>
<dbReference type="Gene3D" id="3.40.50.300">
    <property type="entry name" value="P-loop containing nucleotide triphosphate hydrolases"/>
    <property type="match status" value="1"/>
</dbReference>
<accession>A0AAV5AQJ6</accession>
<dbReference type="PROSITE" id="PS00018">
    <property type="entry name" value="EF_HAND_1"/>
    <property type="match status" value="1"/>
</dbReference>
<name>A0AAV5AQJ6_9AGAM</name>
<dbReference type="InterPro" id="IPR027417">
    <property type="entry name" value="P-loop_NTPase"/>
</dbReference>
<evidence type="ECO:0000313" key="4">
    <source>
        <dbReference type="Proteomes" id="UP001050691"/>
    </source>
</evidence>
<evidence type="ECO:0000256" key="1">
    <source>
        <dbReference type="SAM" id="MobiDB-lite"/>
    </source>
</evidence>
<protein>
    <recommendedName>
        <fullName evidence="2">Origin recognition complex subunit 5 C-terminal domain-containing protein</fullName>
    </recommendedName>
</protein>
<dbReference type="InterPro" id="IPR020796">
    <property type="entry name" value="ORC5"/>
</dbReference>
<evidence type="ECO:0000313" key="3">
    <source>
        <dbReference type="EMBL" id="GJJ15080.1"/>
    </source>
</evidence>
<feature type="domain" description="Origin recognition complex subunit 5 C-terminal" evidence="2">
    <location>
        <begin position="361"/>
        <end position="528"/>
    </location>
</feature>
<dbReference type="PANTHER" id="PTHR12705">
    <property type="entry name" value="ORIGIN RECOGNITION COMPLEX SUBUNIT 5"/>
    <property type="match status" value="1"/>
</dbReference>
<dbReference type="InterPro" id="IPR047088">
    <property type="entry name" value="ORC5_C"/>
</dbReference>
<dbReference type="GO" id="GO:0006270">
    <property type="term" value="P:DNA replication initiation"/>
    <property type="evidence" value="ECO:0007669"/>
    <property type="project" value="TreeGrafter"/>
</dbReference>
<dbReference type="PANTHER" id="PTHR12705:SF0">
    <property type="entry name" value="ORIGIN RECOGNITION COMPLEX SUBUNIT 5"/>
    <property type="match status" value="1"/>
</dbReference>
<proteinExistence type="predicted"/>
<dbReference type="GO" id="GO:0003688">
    <property type="term" value="F:DNA replication origin binding"/>
    <property type="evidence" value="ECO:0007669"/>
    <property type="project" value="TreeGrafter"/>
</dbReference>
<dbReference type="Proteomes" id="UP001050691">
    <property type="component" value="Unassembled WGS sequence"/>
</dbReference>
<gene>
    <name evidence="3" type="ORF">Clacol_009355</name>
</gene>
<organism evidence="3 4">
    <name type="scientific">Clathrus columnatus</name>
    <dbReference type="NCBI Taxonomy" id="1419009"/>
    <lineage>
        <taxon>Eukaryota</taxon>
        <taxon>Fungi</taxon>
        <taxon>Dikarya</taxon>
        <taxon>Basidiomycota</taxon>
        <taxon>Agaricomycotina</taxon>
        <taxon>Agaricomycetes</taxon>
        <taxon>Phallomycetidae</taxon>
        <taxon>Phallales</taxon>
        <taxon>Clathraceae</taxon>
        <taxon>Clathrus</taxon>
    </lineage>
</organism>
<dbReference type="Pfam" id="PF14630">
    <property type="entry name" value="ORC5_C"/>
    <property type="match status" value="1"/>
</dbReference>
<dbReference type="GO" id="GO:0005664">
    <property type="term" value="C:nuclear origin of replication recognition complex"/>
    <property type="evidence" value="ECO:0007669"/>
    <property type="project" value="TreeGrafter"/>
</dbReference>
<dbReference type="EMBL" id="BPWL01000010">
    <property type="protein sequence ID" value="GJJ15080.1"/>
    <property type="molecule type" value="Genomic_DNA"/>
</dbReference>
<evidence type="ECO:0000259" key="2">
    <source>
        <dbReference type="Pfam" id="PF14630"/>
    </source>
</evidence>
<feature type="compositionally biased region" description="Basic and acidic residues" evidence="1">
    <location>
        <begin position="384"/>
        <end position="394"/>
    </location>
</feature>
<keyword evidence="4" id="KW-1185">Reference proteome</keyword>
<dbReference type="InterPro" id="IPR018247">
    <property type="entry name" value="EF_Hand_1_Ca_BS"/>
</dbReference>